<proteinExistence type="predicted"/>
<comment type="caution">
    <text evidence="1">The sequence shown here is derived from an EMBL/GenBank/DDBJ whole genome shotgun (WGS) entry which is preliminary data.</text>
</comment>
<gene>
    <name evidence="1" type="primary">F54H12.2_27</name>
    <name evidence="1" type="ORF">TNCT_9711</name>
</gene>
<evidence type="ECO:0000313" key="2">
    <source>
        <dbReference type="Proteomes" id="UP000887116"/>
    </source>
</evidence>
<reference evidence="1" key="1">
    <citation type="submission" date="2020-07" db="EMBL/GenBank/DDBJ databases">
        <title>Multicomponent nature underlies the extraordinary mechanical properties of spider dragline silk.</title>
        <authorList>
            <person name="Kono N."/>
            <person name="Nakamura H."/>
            <person name="Mori M."/>
            <person name="Yoshida Y."/>
            <person name="Ohtoshi R."/>
            <person name="Malay A.D."/>
            <person name="Moran D.A.P."/>
            <person name="Tomita M."/>
            <person name="Numata K."/>
            <person name="Arakawa K."/>
        </authorList>
    </citation>
    <scope>NUCLEOTIDE SEQUENCE</scope>
</reference>
<accession>A0A8X6KNU8</accession>
<protein>
    <submittedName>
        <fullName evidence="1">Uncharacterized protein F54H12.2</fullName>
    </submittedName>
</protein>
<dbReference type="EMBL" id="BMAO01032351">
    <property type="protein sequence ID" value="GFQ81650.1"/>
    <property type="molecule type" value="Genomic_DNA"/>
</dbReference>
<dbReference type="OrthoDB" id="5979489at2759"/>
<dbReference type="Proteomes" id="UP000887116">
    <property type="component" value="Unassembled WGS sequence"/>
</dbReference>
<organism evidence="1 2">
    <name type="scientific">Trichonephila clavata</name>
    <name type="common">Joro spider</name>
    <name type="synonym">Nephila clavata</name>
    <dbReference type="NCBI Taxonomy" id="2740835"/>
    <lineage>
        <taxon>Eukaryota</taxon>
        <taxon>Metazoa</taxon>
        <taxon>Ecdysozoa</taxon>
        <taxon>Arthropoda</taxon>
        <taxon>Chelicerata</taxon>
        <taxon>Arachnida</taxon>
        <taxon>Araneae</taxon>
        <taxon>Araneomorphae</taxon>
        <taxon>Entelegynae</taxon>
        <taxon>Araneoidea</taxon>
        <taxon>Nephilidae</taxon>
        <taxon>Trichonephila</taxon>
    </lineage>
</organism>
<evidence type="ECO:0000313" key="1">
    <source>
        <dbReference type="EMBL" id="GFQ81650.1"/>
    </source>
</evidence>
<dbReference type="AlphaFoldDB" id="A0A8X6KNU8"/>
<keyword evidence="2" id="KW-1185">Reference proteome</keyword>
<sequence>MLHFAQRSSNFIGKQLCLQSILFHSESSQKNLLSAGLFFKDNAGKFDDVNLIDVGQNKGLKKRWERVKNGKIFDMCGTLHPDIGTQSKLLINGTSIRIRLLKAKNEFALLAAAGDYTRSRSCSLGYRSYKQSCPLDSDYDHALTVFEAFECQTFSDYLEIYQNVDVIMLAEIFLSRLDELLCNLII</sequence>
<name>A0A8X6KNU8_TRICU</name>